<comment type="subcellular location">
    <subcellularLocation>
        <location evidence="1">Cell inner membrane</location>
        <topology evidence="1">Multi-pass membrane protein</topology>
    </subcellularLocation>
</comment>
<evidence type="ECO:0000256" key="1">
    <source>
        <dbReference type="ARBA" id="ARBA00004429"/>
    </source>
</evidence>
<keyword evidence="4 6" id="KW-1133">Transmembrane helix</keyword>
<feature type="domain" description="Major facilitator superfamily (MFS) profile" evidence="7">
    <location>
        <begin position="23"/>
        <end position="413"/>
    </location>
</feature>
<gene>
    <name evidence="8" type="ORF">HWQ56_18880</name>
</gene>
<dbReference type="GO" id="GO:0022857">
    <property type="term" value="F:transmembrane transporter activity"/>
    <property type="evidence" value="ECO:0007669"/>
    <property type="project" value="InterPro"/>
</dbReference>
<evidence type="ECO:0000256" key="3">
    <source>
        <dbReference type="ARBA" id="ARBA00022692"/>
    </source>
</evidence>
<dbReference type="GO" id="GO:0005886">
    <property type="term" value="C:plasma membrane"/>
    <property type="evidence" value="ECO:0007669"/>
    <property type="project" value="UniProtKB-SubCell"/>
</dbReference>
<feature type="transmembrane region" description="Helical" evidence="6">
    <location>
        <begin position="329"/>
        <end position="348"/>
    </location>
</feature>
<protein>
    <submittedName>
        <fullName evidence="8">Sugar MFS transporter</fullName>
    </submittedName>
</protein>
<keyword evidence="3 6" id="KW-0812">Transmembrane</keyword>
<dbReference type="InterPro" id="IPR050375">
    <property type="entry name" value="MFS_TsgA-like"/>
</dbReference>
<evidence type="ECO:0000256" key="5">
    <source>
        <dbReference type="ARBA" id="ARBA00023136"/>
    </source>
</evidence>
<dbReference type="EMBL" id="CP056030">
    <property type="protein sequence ID" value="QKZ05749.1"/>
    <property type="molecule type" value="Genomic_DNA"/>
</dbReference>
<dbReference type="KEGG" id="pez:HWQ56_18880"/>
<feature type="transmembrane region" description="Helical" evidence="6">
    <location>
        <begin position="387"/>
        <end position="406"/>
    </location>
</feature>
<dbReference type="RefSeq" id="WP_176571468.1">
    <property type="nucleotide sequence ID" value="NZ_CP056030.1"/>
</dbReference>
<proteinExistence type="predicted"/>
<evidence type="ECO:0000256" key="4">
    <source>
        <dbReference type="ARBA" id="ARBA00022989"/>
    </source>
</evidence>
<dbReference type="PANTHER" id="PTHR43702:SF3">
    <property type="entry name" value="PROTEIN TSGA"/>
    <property type="match status" value="1"/>
</dbReference>
<reference evidence="8 9" key="1">
    <citation type="submission" date="2020-06" db="EMBL/GenBank/DDBJ databases">
        <title>Pseudomonas eucalypticola sp. nov., an endophyte of Eucalyptus dunnii leaves with biocontrol ability of eucalyptus leaf blight.</title>
        <authorList>
            <person name="Liu Y."/>
            <person name="Song Z."/>
            <person name="Zeng H."/>
            <person name="Lu M."/>
            <person name="Wang X."/>
            <person name="Lian X."/>
            <person name="Zhang Q."/>
        </authorList>
    </citation>
    <scope>NUCLEOTIDE SEQUENCE [LARGE SCALE GENOMIC DNA]</scope>
    <source>
        <strain evidence="8 9">NP-1</strain>
    </source>
</reference>
<keyword evidence="2" id="KW-1003">Cell membrane</keyword>
<dbReference type="CDD" id="cd17394">
    <property type="entry name" value="MFS_FucP_like"/>
    <property type="match status" value="1"/>
</dbReference>
<dbReference type="Pfam" id="PF07690">
    <property type="entry name" value="MFS_1"/>
    <property type="match status" value="1"/>
</dbReference>
<keyword evidence="5 6" id="KW-0472">Membrane</keyword>
<feature type="transmembrane region" description="Helical" evidence="6">
    <location>
        <begin position="61"/>
        <end position="81"/>
    </location>
</feature>
<evidence type="ECO:0000313" key="8">
    <source>
        <dbReference type="EMBL" id="QKZ05749.1"/>
    </source>
</evidence>
<dbReference type="InterPro" id="IPR036259">
    <property type="entry name" value="MFS_trans_sf"/>
</dbReference>
<dbReference type="InterPro" id="IPR011701">
    <property type="entry name" value="MFS"/>
</dbReference>
<feature type="transmembrane region" description="Helical" evidence="6">
    <location>
        <begin position="159"/>
        <end position="178"/>
    </location>
</feature>
<feature type="transmembrane region" description="Helical" evidence="6">
    <location>
        <begin position="241"/>
        <end position="263"/>
    </location>
</feature>
<feature type="transmembrane region" description="Helical" evidence="6">
    <location>
        <begin position="190"/>
        <end position="211"/>
    </location>
</feature>
<feature type="transmembrane region" description="Helical" evidence="6">
    <location>
        <begin position="88"/>
        <end position="110"/>
    </location>
</feature>
<feature type="transmembrane region" description="Helical" evidence="6">
    <location>
        <begin position="360"/>
        <end position="381"/>
    </location>
</feature>
<feature type="transmembrane region" description="Helical" evidence="6">
    <location>
        <begin position="21"/>
        <end position="41"/>
    </location>
</feature>
<dbReference type="AlphaFoldDB" id="A0A7D5H774"/>
<feature type="transmembrane region" description="Helical" evidence="6">
    <location>
        <begin position="116"/>
        <end position="138"/>
    </location>
</feature>
<dbReference type="InterPro" id="IPR020846">
    <property type="entry name" value="MFS_dom"/>
</dbReference>
<name>A0A7D5H774_9PSED</name>
<organism evidence="8 9">
    <name type="scientific">Pseudomonas eucalypticola</name>
    <dbReference type="NCBI Taxonomy" id="2599595"/>
    <lineage>
        <taxon>Bacteria</taxon>
        <taxon>Pseudomonadati</taxon>
        <taxon>Pseudomonadota</taxon>
        <taxon>Gammaproteobacteria</taxon>
        <taxon>Pseudomonadales</taxon>
        <taxon>Pseudomonadaceae</taxon>
        <taxon>Pseudomonas</taxon>
    </lineage>
</organism>
<dbReference type="Proteomes" id="UP000509568">
    <property type="component" value="Chromosome"/>
</dbReference>
<feature type="transmembrane region" description="Helical" evidence="6">
    <location>
        <begin position="303"/>
        <end position="323"/>
    </location>
</feature>
<evidence type="ECO:0000313" key="9">
    <source>
        <dbReference type="Proteomes" id="UP000509568"/>
    </source>
</evidence>
<feature type="transmembrane region" description="Helical" evidence="6">
    <location>
        <begin position="275"/>
        <end position="296"/>
    </location>
</feature>
<dbReference type="PROSITE" id="PS50850">
    <property type="entry name" value="MFS"/>
    <property type="match status" value="1"/>
</dbReference>
<dbReference type="SUPFAM" id="SSF103473">
    <property type="entry name" value="MFS general substrate transporter"/>
    <property type="match status" value="1"/>
</dbReference>
<dbReference type="Gene3D" id="1.20.1250.20">
    <property type="entry name" value="MFS general substrate transporter like domains"/>
    <property type="match status" value="2"/>
</dbReference>
<keyword evidence="9" id="KW-1185">Reference proteome</keyword>
<evidence type="ECO:0000256" key="6">
    <source>
        <dbReference type="SAM" id="Phobius"/>
    </source>
</evidence>
<accession>A0A7D5H774</accession>
<evidence type="ECO:0000256" key="2">
    <source>
        <dbReference type="ARBA" id="ARBA00022475"/>
    </source>
</evidence>
<dbReference type="PANTHER" id="PTHR43702">
    <property type="entry name" value="L-FUCOSE-PROTON SYMPORTER"/>
    <property type="match status" value="1"/>
</dbReference>
<evidence type="ECO:0000259" key="7">
    <source>
        <dbReference type="PROSITE" id="PS50850"/>
    </source>
</evidence>
<sequence length="416" mass="44122">MSSSSETLGTRTSARILGTKQLAFILITSLFFMWGLSHGLLDVLNKHFQDSLNISHTQSALIQTSYFGAYFFVAFPVGVLIERFSYRAAILVGLGLFAAGALLFLPASWAGSLTPFLVALFVLASGLACLETAANLYAATLGDPARAEQRLTLAQSFNGLGAFVGPIIGGSVFFLPSFKLAGFNVEPVSLTYVALAAVVVLMMLVFAACDLPEGQVELAKASHAAEPPIALWRTRSFTGALVAQFFFVGNYVGIGAFFINFAIDHWQGMTPRDAAYLLSGGMLAYMVGRFAGIVILRYIAARNLLILNSVAAAVLCAVAILGVPKVSPLCVAAIYLFMSTLYPTLFAMGTRGLGARTKRAGSILVMTLVGGALLPLVMGVLGDRFGTQWAFVVPLLGFAVIGLYGLSQQPITVRNA</sequence>